<feature type="non-terminal residue" evidence="2">
    <location>
        <position position="435"/>
    </location>
</feature>
<protein>
    <recommendedName>
        <fullName evidence="1">F-box domain-containing protein</fullName>
    </recommendedName>
</protein>
<evidence type="ECO:0000313" key="2">
    <source>
        <dbReference type="EMBL" id="EPS73205.1"/>
    </source>
</evidence>
<feature type="domain" description="F-box" evidence="1">
    <location>
        <begin position="315"/>
        <end position="361"/>
    </location>
</feature>
<dbReference type="InterPro" id="IPR036047">
    <property type="entry name" value="F-box-like_dom_sf"/>
</dbReference>
<dbReference type="PANTHER" id="PTHR47602:SF2">
    <property type="entry name" value="F-BOX PROTEIN SKIP22"/>
    <property type="match status" value="1"/>
</dbReference>
<dbReference type="Pfam" id="PF12937">
    <property type="entry name" value="F-box-like"/>
    <property type="match status" value="1"/>
</dbReference>
<dbReference type="Proteomes" id="UP000015453">
    <property type="component" value="Unassembled WGS sequence"/>
</dbReference>
<dbReference type="AlphaFoldDB" id="S8D1C9"/>
<dbReference type="Gene3D" id="3.40.1000.30">
    <property type="match status" value="1"/>
</dbReference>
<organism evidence="2 3">
    <name type="scientific">Genlisea aurea</name>
    <dbReference type="NCBI Taxonomy" id="192259"/>
    <lineage>
        <taxon>Eukaryota</taxon>
        <taxon>Viridiplantae</taxon>
        <taxon>Streptophyta</taxon>
        <taxon>Embryophyta</taxon>
        <taxon>Tracheophyta</taxon>
        <taxon>Spermatophyta</taxon>
        <taxon>Magnoliopsida</taxon>
        <taxon>eudicotyledons</taxon>
        <taxon>Gunneridae</taxon>
        <taxon>Pentapetalae</taxon>
        <taxon>asterids</taxon>
        <taxon>lamiids</taxon>
        <taxon>Lamiales</taxon>
        <taxon>Lentibulariaceae</taxon>
        <taxon>Genlisea</taxon>
    </lineage>
</organism>
<reference evidence="2 3" key="1">
    <citation type="journal article" date="2013" name="BMC Genomics">
        <title>The miniature genome of a carnivorous plant Genlisea aurea contains a low number of genes and short non-coding sequences.</title>
        <authorList>
            <person name="Leushkin E.V."/>
            <person name="Sutormin R.A."/>
            <person name="Nabieva E.R."/>
            <person name="Penin A.A."/>
            <person name="Kondrashov A.S."/>
            <person name="Logacheva M.D."/>
        </authorList>
    </citation>
    <scope>NUCLEOTIDE SEQUENCE [LARGE SCALE GENOMIC DNA]</scope>
</reference>
<proteinExistence type="predicted"/>
<dbReference type="Gene3D" id="1.20.1280.50">
    <property type="match status" value="1"/>
</dbReference>
<name>S8D1C9_9LAMI</name>
<dbReference type="EMBL" id="AUSU01000522">
    <property type="protein sequence ID" value="EPS73205.1"/>
    <property type="molecule type" value="Genomic_DNA"/>
</dbReference>
<dbReference type="PROSITE" id="PS50181">
    <property type="entry name" value="FBOX"/>
    <property type="match status" value="1"/>
</dbReference>
<dbReference type="InterPro" id="IPR001810">
    <property type="entry name" value="F-box_dom"/>
</dbReference>
<dbReference type="SUPFAM" id="SSF81383">
    <property type="entry name" value="F-box domain"/>
    <property type="match status" value="1"/>
</dbReference>
<dbReference type="OrthoDB" id="101791at2759"/>
<dbReference type="PANTHER" id="PTHR47602">
    <property type="entry name" value="F-BOX PROTEIN SKIP22"/>
    <property type="match status" value="1"/>
</dbReference>
<sequence length="435" mass="48738">MRLRLRNVVGSRETLKLDAPNSCSLPHLKRILAQMLPNSPSPDSIHLSLNRKDELQSEGQESLQSLGVASGDLIFFSLELAGFDSNSPILMESNVAQSSEKPVTTVDDDNENHGGEAVVADMEIVGDSESLSAAIIDRSFSVPGFLRKVLTEEMNNDDGRGHKLLVIAVHAVMLESGFVELDKNSNALLTGFHHFRKNDWPVDLFKLSLYYTLNTVRSKAVKLKFQSIGGFINIYGTLDDGSAKRDIYRVQLNEDRLVPRLNIVWANCCDMENLNEVGSADSPEKQVFEFWRSVKDNLALPLSIDLCQEAGLRLPPCFIGLPTDLKLKILELLSGIDLARVICVCSELRYLGSNDDLWKLKFTEEFSNRRKDPEFSWKTAFVTAWNMRKKAAATSSTTAMWPAMYYGQPRRRYPNPFMIPRLPGVIGGDHDLFPP</sequence>
<dbReference type="SMART" id="SM00256">
    <property type="entry name" value="FBOX"/>
    <property type="match status" value="1"/>
</dbReference>
<evidence type="ECO:0000313" key="3">
    <source>
        <dbReference type="Proteomes" id="UP000015453"/>
    </source>
</evidence>
<gene>
    <name evidence="2" type="ORF">M569_01560</name>
</gene>
<evidence type="ECO:0000259" key="1">
    <source>
        <dbReference type="PROSITE" id="PS50181"/>
    </source>
</evidence>
<dbReference type="CDD" id="cd22165">
    <property type="entry name" value="F-box_AtSKIP22-like"/>
    <property type="match status" value="1"/>
</dbReference>
<comment type="caution">
    <text evidence="2">The sequence shown here is derived from an EMBL/GenBank/DDBJ whole genome shotgun (WGS) entry which is preliminary data.</text>
</comment>
<keyword evidence="3" id="KW-1185">Reference proteome</keyword>
<accession>S8D1C9</accession>